<comment type="caution">
    <text evidence="1">The sequence shown here is derived from an EMBL/GenBank/DDBJ whole genome shotgun (WGS) entry which is preliminary data.</text>
</comment>
<dbReference type="EMBL" id="BNBD01000008">
    <property type="protein sequence ID" value="GHF55384.1"/>
    <property type="molecule type" value="Genomic_DNA"/>
</dbReference>
<reference evidence="1" key="1">
    <citation type="journal article" date="2014" name="Int. J. Syst. Evol. Microbiol.">
        <title>Complete genome sequence of Corynebacterium casei LMG S-19264T (=DSM 44701T), isolated from a smear-ripened cheese.</title>
        <authorList>
            <consortium name="US DOE Joint Genome Institute (JGI-PGF)"/>
            <person name="Walter F."/>
            <person name="Albersmeier A."/>
            <person name="Kalinowski J."/>
            <person name="Ruckert C."/>
        </authorList>
    </citation>
    <scope>NUCLEOTIDE SEQUENCE</scope>
    <source>
        <strain evidence="1">JCM 4059</strain>
    </source>
</reference>
<dbReference type="Gene3D" id="1.10.600.10">
    <property type="entry name" value="Farnesyl Diphosphate Synthase"/>
    <property type="match status" value="1"/>
</dbReference>
<proteinExistence type="predicted"/>
<organism evidence="1 2">
    <name type="scientific">Streptomyces mashuensis</name>
    <dbReference type="NCBI Taxonomy" id="33904"/>
    <lineage>
        <taxon>Bacteria</taxon>
        <taxon>Bacillati</taxon>
        <taxon>Actinomycetota</taxon>
        <taxon>Actinomycetes</taxon>
        <taxon>Kitasatosporales</taxon>
        <taxon>Streptomycetaceae</taxon>
        <taxon>Streptomyces</taxon>
    </lineage>
</organism>
<name>A0A919B6K3_9ACTN</name>
<dbReference type="SUPFAM" id="SSF48576">
    <property type="entry name" value="Terpenoid synthases"/>
    <property type="match status" value="1"/>
</dbReference>
<accession>A0A919B6K3</accession>
<dbReference type="Pfam" id="PF00494">
    <property type="entry name" value="SQS_PSY"/>
    <property type="match status" value="1"/>
</dbReference>
<keyword evidence="2" id="KW-1185">Reference proteome</keyword>
<sequence length="151" mass="16181">MLLSSCLGRYGASRRWCPWSSHLTREAHPSRPGAGSAHAHLGDGRLTLPEETLARHGVSRADLEQARDTPGTRALLTAELTRARAALQAARALPGLVVPGCRAFVRAFVELEVLTADAALRAVPEVLRAPVRPATGAALRVLLGEWGRRGR</sequence>
<dbReference type="RefSeq" id="WP_190131115.1">
    <property type="nucleotide sequence ID" value="NZ_BNBD01000008.1"/>
</dbReference>
<gene>
    <name evidence="1" type="ORF">GCM10010218_41110</name>
</gene>
<evidence type="ECO:0000313" key="2">
    <source>
        <dbReference type="Proteomes" id="UP000638313"/>
    </source>
</evidence>
<dbReference type="AlphaFoldDB" id="A0A919B6K3"/>
<protein>
    <submittedName>
        <fullName evidence="1">Uncharacterized protein</fullName>
    </submittedName>
</protein>
<dbReference type="InterPro" id="IPR002060">
    <property type="entry name" value="Squ/phyt_synthse"/>
</dbReference>
<evidence type="ECO:0000313" key="1">
    <source>
        <dbReference type="EMBL" id="GHF55384.1"/>
    </source>
</evidence>
<dbReference type="Proteomes" id="UP000638313">
    <property type="component" value="Unassembled WGS sequence"/>
</dbReference>
<reference evidence="1" key="2">
    <citation type="submission" date="2020-09" db="EMBL/GenBank/DDBJ databases">
        <authorList>
            <person name="Sun Q."/>
            <person name="Ohkuma M."/>
        </authorList>
    </citation>
    <scope>NUCLEOTIDE SEQUENCE</scope>
    <source>
        <strain evidence="1">JCM 4059</strain>
    </source>
</reference>
<dbReference type="InterPro" id="IPR008949">
    <property type="entry name" value="Isoprenoid_synthase_dom_sf"/>
</dbReference>